<keyword evidence="3" id="KW-1185">Reference proteome</keyword>
<name>A0AA39DGF5_VITRO</name>
<dbReference type="AlphaFoldDB" id="A0AA39DGF5"/>
<evidence type="ECO:0000313" key="3">
    <source>
        <dbReference type="Proteomes" id="UP001168098"/>
    </source>
</evidence>
<feature type="signal peptide" evidence="1">
    <location>
        <begin position="1"/>
        <end position="27"/>
    </location>
</feature>
<reference evidence="2 3" key="1">
    <citation type="journal article" date="2023" name="BMC Biotechnol.">
        <title>Vitis rotundifolia cv Carlos genome sequencing.</title>
        <authorList>
            <person name="Huff M."/>
            <person name="Hulse-Kemp A."/>
            <person name="Scheffler B."/>
            <person name="Youngblood R."/>
            <person name="Simpson S."/>
            <person name="Babiker E."/>
            <person name="Staton M."/>
        </authorList>
    </citation>
    <scope>NUCLEOTIDE SEQUENCE [LARGE SCALE GENOMIC DNA]</scope>
    <source>
        <tissue evidence="2">Leaf</tissue>
    </source>
</reference>
<organism evidence="2 3">
    <name type="scientific">Vitis rotundifolia</name>
    <name type="common">Muscadine grape</name>
    <dbReference type="NCBI Taxonomy" id="103349"/>
    <lineage>
        <taxon>Eukaryota</taxon>
        <taxon>Viridiplantae</taxon>
        <taxon>Streptophyta</taxon>
        <taxon>Embryophyta</taxon>
        <taxon>Tracheophyta</taxon>
        <taxon>Spermatophyta</taxon>
        <taxon>Magnoliopsida</taxon>
        <taxon>eudicotyledons</taxon>
        <taxon>Gunneridae</taxon>
        <taxon>Pentapetalae</taxon>
        <taxon>rosids</taxon>
        <taxon>Vitales</taxon>
        <taxon>Vitaceae</taxon>
        <taxon>Viteae</taxon>
        <taxon>Vitis</taxon>
    </lineage>
</organism>
<dbReference type="Proteomes" id="UP001168098">
    <property type="component" value="Unassembled WGS sequence"/>
</dbReference>
<proteinExistence type="predicted"/>
<protein>
    <recommendedName>
        <fullName evidence="4">Rapid ALkalinization Factor</fullName>
    </recommendedName>
</protein>
<sequence length="124" mass="13504">MGVGMKKGSALTLFVVMMLLHTNTCRAVTSPLRKSNTTTIINGCSGNLQKCLIGDVDSEELLLDSETSSSPVLLDLGKFSALNSNKPKKPAVPCGYGMQYATCLITQKNKVRKQQHCGFYTRRC</sequence>
<gene>
    <name evidence="2" type="ORF">PVL29_018901</name>
</gene>
<feature type="chain" id="PRO_5041273964" description="Rapid ALkalinization Factor" evidence="1">
    <location>
        <begin position="28"/>
        <end position="124"/>
    </location>
</feature>
<evidence type="ECO:0008006" key="4">
    <source>
        <dbReference type="Google" id="ProtNLM"/>
    </source>
</evidence>
<evidence type="ECO:0000313" key="2">
    <source>
        <dbReference type="EMBL" id="KAJ9683096.1"/>
    </source>
</evidence>
<dbReference type="EMBL" id="JARBHA010000014">
    <property type="protein sequence ID" value="KAJ9683096.1"/>
    <property type="molecule type" value="Genomic_DNA"/>
</dbReference>
<accession>A0AA39DGF5</accession>
<evidence type="ECO:0000256" key="1">
    <source>
        <dbReference type="SAM" id="SignalP"/>
    </source>
</evidence>
<keyword evidence="1" id="KW-0732">Signal</keyword>
<comment type="caution">
    <text evidence="2">The sequence shown here is derived from an EMBL/GenBank/DDBJ whole genome shotgun (WGS) entry which is preliminary data.</text>
</comment>